<organism evidence="1 2">
    <name type="scientific">Vagococcus coleopterorum</name>
    <dbReference type="NCBI Taxonomy" id="2714946"/>
    <lineage>
        <taxon>Bacteria</taxon>
        <taxon>Bacillati</taxon>
        <taxon>Bacillota</taxon>
        <taxon>Bacilli</taxon>
        <taxon>Lactobacillales</taxon>
        <taxon>Enterococcaceae</taxon>
        <taxon>Vagococcus</taxon>
    </lineage>
</organism>
<dbReference type="KEGG" id="vah:G7081_01575"/>
<proteinExistence type="predicted"/>
<name>A0A6G8ALN5_9ENTE</name>
<sequence length="62" mass="7122">MKPEELFEKAKEMLNDGKLDEAKEFIEEHKEDIGEKIHDLTDMFGDNAEGILNKVKGLFGKK</sequence>
<keyword evidence="2" id="KW-1185">Reference proteome</keyword>
<accession>A0A6G8ALN5</accession>
<dbReference type="Proteomes" id="UP000500890">
    <property type="component" value="Chromosome"/>
</dbReference>
<protein>
    <recommendedName>
        <fullName evidence="3">Isoleucyl-tRNA synthetase</fullName>
    </recommendedName>
</protein>
<dbReference type="AlphaFoldDB" id="A0A6G8ALN5"/>
<evidence type="ECO:0008006" key="3">
    <source>
        <dbReference type="Google" id="ProtNLM"/>
    </source>
</evidence>
<gene>
    <name evidence="1" type="ORF">G7081_01575</name>
</gene>
<evidence type="ECO:0000313" key="2">
    <source>
        <dbReference type="Proteomes" id="UP000500890"/>
    </source>
</evidence>
<evidence type="ECO:0000313" key="1">
    <source>
        <dbReference type="EMBL" id="QIL45872.1"/>
    </source>
</evidence>
<dbReference type="EMBL" id="CP049886">
    <property type="protein sequence ID" value="QIL45872.1"/>
    <property type="molecule type" value="Genomic_DNA"/>
</dbReference>
<reference evidence="1 2" key="1">
    <citation type="submission" date="2020-03" db="EMBL/GenBank/DDBJ databases">
        <title>Vagococcus sp. nov., isolated from beetles.</title>
        <authorList>
            <person name="Hyun D.-W."/>
            <person name="Bae J.-W."/>
        </authorList>
    </citation>
    <scope>NUCLEOTIDE SEQUENCE [LARGE SCALE GENOMIC DNA]</scope>
    <source>
        <strain evidence="1 2">HDW17A</strain>
    </source>
</reference>
<dbReference type="RefSeq" id="WP_166006799.1">
    <property type="nucleotide sequence ID" value="NZ_CP049886.1"/>
</dbReference>